<dbReference type="AlphaFoldDB" id="A0A0F4Z111"/>
<dbReference type="CDD" id="cd17323">
    <property type="entry name" value="MFS_Tpo1_MDR_like"/>
    <property type="match status" value="1"/>
</dbReference>
<evidence type="ECO:0000256" key="5">
    <source>
        <dbReference type="ARBA" id="ARBA00023136"/>
    </source>
</evidence>
<keyword evidence="3 7" id="KW-0812">Transmembrane</keyword>
<evidence type="ECO:0000313" key="9">
    <source>
        <dbReference type="EMBL" id="KKA24179.1"/>
    </source>
</evidence>
<feature type="transmembrane region" description="Helical" evidence="7">
    <location>
        <begin position="496"/>
        <end position="516"/>
    </location>
</feature>
<feature type="domain" description="Major facilitator superfamily (MFS) profile" evidence="8">
    <location>
        <begin position="82"/>
        <end position="525"/>
    </location>
</feature>
<dbReference type="GO" id="GO:0022857">
    <property type="term" value="F:transmembrane transporter activity"/>
    <property type="evidence" value="ECO:0007669"/>
    <property type="project" value="InterPro"/>
</dbReference>
<keyword evidence="4 7" id="KW-1133">Transmembrane helix</keyword>
<feature type="transmembrane region" description="Helical" evidence="7">
    <location>
        <begin position="212"/>
        <end position="235"/>
    </location>
</feature>
<feature type="transmembrane region" description="Helical" evidence="7">
    <location>
        <begin position="357"/>
        <end position="382"/>
    </location>
</feature>
<comment type="subcellular location">
    <subcellularLocation>
        <location evidence="1">Cell membrane</location>
        <topology evidence="1">Multi-pass membrane protein</topology>
    </subcellularLocation>
</comment>
<feature type="transmembrane region" description="Helical" evidence="7">
    <location>
        <begin position="241"/>
        <end position="269"/>
    </location>
</feature>
<feature type="transmembrane region" description="Helical" evidence="7">
    <location>
        <begin position="84"/>
        <end position="103"/>
    </location>
</feature>
<keyword evidence="10" id="KW-1185">Reference proteome</keyword>
<dbReference type="PROSITE" id="PS50850">
    <property type="entry name" value="MFS"/>
    <property type="match status" value="1"/>
</dbReference>
<evidence type="ECO:0000256" key="7">
    <source>
        <dbReference type="SAM" id="Phobius"/>
    </source>
</evidence>
<gene>
    <name evidence="9" type="ORF">T310_1831</name>
</gene>
<feature type="transmembrane region" description="Helical" evidence="7">
    <location>
        <begin position="428"/>
        <end position="455"/>
    </location>
</feature>
<evidence type="ECO:0000256" key="3">
    <source>
        <dbReference type="ARBA" id="ARBA00022692"/>
    </source>
</evidence>
<dbReference type="Gene3D" id="1.20.1250.20">
    <property type="entry name" value="MFS general substrate transporter like domains"/>
    <property type="match status" value="1"/>
</dbReference>
<dbReference type="Pfam" id="PF07690">
    <property type="entry name" value="MFS_1"/>
    <property type="match status" value="1"/>
</dbReference>
<evidence type="ECO:0000256" key="1">
    <source>
        <dbReference type="ARBA" id="ARBA00004651"/>
    </source>
</evidence>
<feature type="transmembrane region" description="Helical" evidence="7">
    <location>
        <begin position="316"/>
        <end position="337"/>
    </location>
</feature>
<dbReference type="InterPro" id="IPR020846">
    <property type="entry name" value="MFS_dom"/>
</dbReference>
<protein>
    <submittedName>
        <fullName evidence="9">Polyamine transporter</fullName>
    </submittedName>
</protein>
<sequence length="578" mass="63729">MAANSSLSLPSQMTPEIFLSRTISQNTLHDAADQHDDAPAHEPIQQRYDNPSSYRFRRVASKTVVSFGPDDPENPVNWSRGKKFFALMAGMMQVMNSTIGSSLPSGAIEYIADDFHVTNQAQLVLPISVFLVGYVIGPLFCGPVSEEYGRKKPLLIGFILFNIFSMACALARSYTALLVFRLLNGMAAAAPIAIASGVFADIYDDPTQRGRAMAYFMACTTFGPIISPWASGFIAPVSWRWAFWLGLIIALLTLPLVIFLPETYAPVLLQRRAARLRKETGNASIVAPFDLAPHDLRATLTVTLTRPIRMIIHESIVSFTCLYLALAYAIFYLYFQAYPVVFQGHTPSHRIYGMSTGIAGLCYLPIGLGACIACPIFIWYDGFLARAKARGAKWSQIEEYRRLPLACVGGPLYVVSLFWLGWTASPHIHWAVPLVSGVCFGLGYMLIFMAMLNYLSDAYETFAASAQSASSCCRSICGAVLPLAAKPMFHRLGVDWGCSLIAFLSLGVSVIPFAFIRWGDYIRRNSKFCQHLKELKEAEQRAEQAAAYGQDTSGDPEKVPSSMPAEKDLERGLEKQMG</sequence>
<dbReference type="EMBL" id="LASV01000073">
    <property type="protein sequence ID" value="KKA24179.1"/>
    <property type="molecule type" value="Genomic_DNA"/>
</dbReference>
<dbReference type="RefSeq" id="XP_013330791.1">
    <property type="nucleotide sequence ID" value="XM_013475337.1"/>
</dbReference>
<dbReference type="PANTHER" id="PTHR23502:SF74">
    <property type="entry name" value="MAJOR FACILITATOR SUPERFAMILY (MFS) PROFILE DOMAIN-CONTAINING PROTEIN"/>
    <property type="match status" value="1"/>
</dbReference>
<dbReference type="GO" id="GO:0005886">
    <property type="term" value="C:plasma membrane"/>
    <property type="evidence" value="ECO:0007669"/>
    <property type="project" value="UniProtKB-SubCell"/>
</dbReference>
<accession>A0A0F4Z111</accession>
<evidence type="ECO:0000313" key="10">
    <source>
        <dbReference type="Proteomes" id="UP000053958"/>
    </source>
</evidence>
<dbReference type="PANTHER" id="PTHR23502">
    <property type="entry name" value="MAJOR FACILITATOR SUPERFAMILY"/>
    <property type="match status" value="1"/>
</dbReference>
<dbReference type="OrthoDB" id="5141738at2759"/>
<feature type="transmembrane region" description="Helical" evidence="7">
    <location>
        <begin position="154"/>
        <end position="172"/>
    </location>
</feature>
<feature type="transmembrane region" description="Helical" evidence="7">
    <location>
        <begin position="178"/>
        <end position="200"/>
    </location>
</feature>
<feature type="compositionally biased region" description="Basic and acidic residues" evidence="6">
    <location>
        <begin position="565"/>
        <end position="578"/>
    </location>
</feature>
<evidence type="ECO:0000256" key="4">
    <source>
        <dbReference type="ARBA" id="ARBA00022989"/>
    </source>
</evidence>
<organism evidence="9 10">
    <name type="scientific">Rasamsonia emersonii (strain ATCC 16479 / CBS 393.64 / IMI 116815)</name>
    <dbReference type="NCBI Taxonomy" id="1408163"/>
    <lineage>
        <taxon>Eukaryota</taxon>
        <taxon>Fungi</taxon>
        <taxon>Dikarya</taxon>
        <taxon>Ascomycota</taxon>
        <taxon>Pezizomycotina</taxon>
        <taxon>Eurotiomycetes</taxon>
        <taxon>Eurotiomycetidae</taxon>
        <taxon>Eurotiales</taxon>
        <taxon>Trichocomaceae</taxon>
        <taxon>Rasamsonia</taxon>
    </lineage>
</organism>
<proteinExistence type="inferred from homology"/>
<dbReference type="FunFam" id="1.20.1250.20:FF:000082">
    <property type="entry name" value="MFS multidrug transporter, putative"/>
    <property type="match status" value="1"/>
</dbReference>
<comment type="caution">
    <text evidence="9">The sequence shown here is derived from an EMBL/GenBank/DDBJ whole genome shotgun (WGS) entry which is preliminary data.</text>
</comment>
<reference evidence="9 10" key="1">
    <citation type="submission" date="2015-04" db="EMBL/GenBank/DDBJ databases">
        <authorList>
            <person name="Heijne W.H."/>
            <person name="Fedorova N.D."/>
            <person name="Nierman W.C."/>
            <person name="Vollebregt A.W."/>
            <person name="Zhao Z."/>
            <person name="Wu L."/>
            <person name="Kumar M."/>
            <person name="Stam H."/>
            <person name="van den Berg M.A."/>
            <person name="Pel H.J."/>
        </authorList>
    </citation>
    <scope>NUCLEOTIDE SEQUENCE [LARGE SCALE GENOMIC DNA]</scope>
    <source>
        <strain evidence="9 10">CBS 393.64</strain>
    </source>
</reference>
<evidence type="ECO:0000259" key="8">
    <source>
        <dbReference type="PROSITE" id="PS50850"/>
    </source>
</evidence>
<dbReference type="GeneID" id="25314182"/>
<name>A0A0F4Z111_RASE3</name>
<dbReference type="InterPro" id="IPR011701">
    <property type="entry name" value="MFS"/>
</dbReference>
<dbReference type="SUPFAM" id="SSF103473">
    <property type="entry name" value="MFS general substrate transporter"/>
    <property type="match status" value="1"/>
</dbReference>
<dbReference type="STRING" id="1408163.A0A0F4Z111"/>
<dbReference type="Proteomes" id="UP000053958">
    <property type="component" value="Unassembled WGS sequence"/>
</dbReference>
<feature type="transmembrane region" description="Helical" evidence="7">
    <location>
        <begin position="403"/>
        <end position="422"/>
    </location>
</feature>
<evidence type="ECO:0000256" key="2">
    <source>
        <dbReference type="ARBA" id="ARBA00008335"/>
    </source>
</evidence>
<dbReference type="InterPro" id="IPR036259">
    <property type="entry name" value="MFS_trans_sf"/>
</dbReference>
<feature type="transmembrane region" description="Helical" evidence="7">
    <location>
        <begin position="123"/>
        <end position="142"/>
    </location>
</feature>
<comment type="similarity">
    <text evidence="2">Belongs to the major facilitator superfamily.</text>
</comment>
<evidence type="ECO:0000256" key="6">
    <source>
        <dbReference type="SAM" id="MobiDB-lite"/>
    </source>
</evidence>
<keyword evidence="5 7" id="KW-0472">Membrane</keyword>
<feature type="region of interest" description="Disordered" evidence="6">
    <location>
        <begin position="543"/>
        <end position="578"/>
    </location>
</feature>